<sequence>MASVPANAQQTDVVARMAATEKAARAQERHFSYLADERSTRTGNHIWKEKVVETDDGVLRRLLAVDGRPLDAGQSVAEEHRIEDIVAHPDAFRKLNLGHTDDEVKATQLLEIMPRAFLISPAGEENGCVRFSVRPNPAFQPSTYEERIIHVLEGTVSVKEPEERLCELKATITQPVEFGFGLLGKVNSGGRLELERAKVDPQNWKSVHISVHVDGRILLLKSITRDQETTRTDIHIVPQHLSLAQAAKLSLP</sequence>
<evidence type="ECO:0000313" key="1">
    <source>
        <dbReference type="EMBL" id="XBH08876.1"/>
    </source>
</evidence>
<gene>
    <name evidence="1" type="ORF">P4G45_10260</name>
</gene>
<reference evidence="1" key="1">
    <citation type="submission" date="2023-03" db="EMBL/GenBank/DDBJ databases">
        <title>Edaphobacter sp.</title>
        <authorList>
            <person name="Huber K.J."/>
            <person name="Papendorf J."/>
            <person name="Pilke C."/>
            <person name="Bunk B."/>
            <person name="Sproeer C."/>
            <person name="Pester M."/>
        </authorList>
    </citation>
    <scope>NUCLEOTIDE SEQUENCE</scope>
    <source>
        <strain evidence="1">DSM 109919</strain>
    </source>
</reference>
<protein>
    <submittedName>
        <fullName evidence="1">Uncharacterized protein</fullName>
    </submittedName>
</protein>
<dbReference type="RefSeq" id="WP_348266386.1">
    <property type="nucleotide sequence ID" value="NZ_CP121194.1"/>
</dbReference>
<name>A0AAU7CUV2_9BACT</name>
<dbReference type="AlphaFoldDB" id="A0AAU7CUV2"/>
<accession>A0AAU7CUV2</accession>
<dbReference type="KEGG" id="epl:P4G45_10260"/>
<dbReference type="EMBL" id="CP121194">
    <property type="protein sequence ID" value="XBH08876.1"/>
    <property type="molecule type" value="Genomic_DNA"/>
</dbReference>
<organism evidence="1">
    <name type="scientific">Edaphobacter paludis</name>
    <dbReference type="NCBI Taxonomy" id="3035702"/>
    <lineage>
        <taxon>Bacteria</taxon>
        <taxon>Pseudomonadati</taxon>
        <taxon>Acidobacteriota</taxon>
        <taxon>Terriglobia</taxon>
        <taxon>Terriglobales</taxon>
        <taxon>Acidobacteriaceae</taxon>
        <taxon>Edaphobacter</taxon>
    </lineage>
</organism>
<proteinExistence type="predicted"/>